<evidence type="ECO:0000313" key="3">
    <source>
        <dbReference type="Proteomes" id="UP000001056"/>
    </source>
</evidence>
<feature type="region of interest" description="Disordered" evidence="1">
    <location>
        <begin position="99"/>
        <end position="126"/>
    </location>
</feature>
<dbReference type="Proteomes" id="UP000001056">
    <property type="component" value="Unassembled WGS sequence"/>
</dbReference>
<accession>Q2GPM7</accession>
<sequence length="126" mass="12980">MTVHNQADGFVVKNETSSDKPVTVMVIALGAPGNSPPIICTSDTTAKVGSRALTTDRVESLQVSDKAAAAAGGRCSLQRYRTTSAGNHRKLEVCSSNVDAVRGEGGGDGSGIDDRNGEEDGEEDGE</sequence>
<evidence type="ECO:0000313" key="2">
    <source>
        <dbReference type="EMBL" id="EAQ83673.1"/>
    </source>
</evidence>
<feature type="compositionally biased region" description="Acidic residues" evidence="1">
    <location>
        <begin position="116"/>
        <end position="126"/>
    </location>
</feature>
<dbReference type="HOGENOM" id="CLU_1981406_0_0_1"/>
<dbReference type="VEuPathDB" id="FungiDB:CHGG_10077"/>
<gene>
    <name evidence="2" type="ORF">CHGG_10077</name>
</gene>
<evidence type="ECO:0000256" key="1">
    <source>
        <dbReference type="SAM" id="MobiDB-lite"/>
    </source>
</evidence>
<dbReference type="GeneID" id="4396762"/>
<dbReference type="InParanoid" id="Q2GPM7"/>
<protein>
    <submittedName>
        <fullName evidence="2">Uncharacterized protein</fullName>
    </submittedName>
</protein>
<reference evidence="3" key="1">
    <citation type="journal article" date="2015" name="Genome Announc.">
        <title>Draft genome sequence of the cellulolytic fungus Chaetomium globosum.</title>
        <authorList>
            <person name="Cuomo C.A."/>
            <person name="Untereiner W.A."/>
            <person name="Ma L.-J."/>
            <person name="Grabherr M."/>
            <person name="Birren B.W."/>
        </authorList>
    </citation>
    <scope>NUCLEOTIDE SEQUENCE [LARGE SCALE GENOMIC DNA]</scope>
    <source>
        <strain evidence="3">ATCC 6205 / CBS 148.51 / DSM 1962 / NBRC 6347 / NRRL 1970</strain>
    </source>
</reference>
<keyword evidence="3" id="KW-1185">Reference proteome</keyword>
<name>Q2GPM7_CHAGB</name>
<dbReference type="AlphaFoldDB" id="Q2GPM7"/>
<proteinExistence type="predicted"/>
<organism evidence="2 3">
    <name type="scientific">Chaetomium globosum (strain ATCC 6205 / CBS 148.51 / DSM 1962 / NBRC 6347 / NRRL 1970)</name>
    <name type="common">Soil fungus</name>
    <dbReference type="NCBI Taxonomy" id="306901"/>
    <lineage>
        <taxon>Eukaryota</taxon>
        <taxon>Fungi</taxon>
        <taxon>Dikarya</taxon>
        <taxon>Ascomycota</taxon>
        <taxon>Pezizomycotina</taxon>
        <taxon>Sordariomycetes</taxon>
        <taxon>Sordariomycetidae</taxon>
        <taxon>Sordariales</taxon>
        <taxon>Chaetomiaceae</taxon>
        <taxon>Chaetomium</taxon>
    </lineage>
</organism>
<dbReference type="EMBL" id="CH408035">
    <property type="protein sequence ID" value="EAQ83673.1"/>
    <property type="molecule type" value="Genomic_DNA"/>
</dbReference>
<dbReference type="RefSeq" id="XP_001228004.1">
    <property type="nucleotide sequence ID" value="XM_001228003.1"/>
</dbReference>